<accession>A0ABM1ITJ9</accession>
<dbReference type="PANTHER" id="PTHR11360">
    <property type="entry name" value="MONOCARBOXYLATE TRANSPORTER"/>
    <property type="match status" value="1"/>
</dbReference>
<gene>
    <name evidence="4" type="primary">LOC107070143</name>
</gene>
<feature type="transmembrane region" description="Helical" evidence="2">
    <location>
        <begin position="383"/>
        <end position="402"/>
    </location>
</feature>
<keyword evidence="2" id="KW-1133">Transmembrane helix</keyword>
<sequence>MEYEAPEGGWGWIVTSAMVVIFITVIGPAPSIGLVFGDFLEPTGKAGLLLTLFGAFFSVTFSVSSPLANYWMQKYTLRSVAVMGAILFSSSNILFALATDIWQMMFLYLIQGIGVGFLLTLSNTNFNAYFVEKRARIMSLAQVIIGMGSIGYPYVIDKIMPLYGFRGTVGIIGAVSLHCIPAVLLLQPVEWHIKDKKKVLTKSDVKNRKQSSITNDHHQDSTGQSISLRSLRHNPKTELTDESENTNENEEYRVRSWSWSVRDVLNRRLHVFSSSSVTNLASGIGALADIKSNSVVLVDKNKFNKIMDLSMMKDLYFLNLCFGVSIAITCDYTFVSLLPIMMFHDGYTRSESALAIIVSGVAELFARILIAIFNFFVKVKSKYLFFVAMIAMSFAKAGFMMLEDSLMAVLVMNALIGMIRALMLVPQTLVIIESVQIDKLASAIGCFGFIMGATSLILSPVLAKD</sequence>
<feature type="transmembrane region" description="Helical" evidence="2">
    <location>
        <begin position="162"/>
        <end position="186"/>
    </location>
</feature>
<feature type="transmembrane region" description="Helical" evidence="2">
    <location>
        <begin position="80"/>
        <end position="99"/>
    </location>
</feature>
<evidence type="ECO:0000313" key="3">
    <source>
        <dbReference type="Proteomes" id="UP000694924"/>
    </source>
</evidence>
<feature type="region of interest" description="Disordered" evidence="1">
    <location>
        <begin position="202"/>
        <end position="227"/>
    </location>
</feature>
<keyword evidence="2" id="KW-0812">Transmembrane</keyword>
<evidence type="ECO:0000313" key="4">
    <source>
        <dbReference type="RefSeq" id="XP_015183536.1"/>
    </source>
</evidence>
<dbReference type="RefSeq" id="XP_015183536.1">
    <property type="nucleotide sequence ID" value="XM_015328050.1"/>
</dbReference>
<evidence type="ECO:0000256" key="2">
    <source>
        <dbReference type="SAM" id="Phobius"/>
    </source>
</evidence>
<organism evidence="3 4">
    <name type="scientific">Polistes dominula</name>
    <name type="common">European paper wasp</name>
    <name type="synonym">Vespa dominula</name>
    <dbReference type="NCBI Taxonomy" id="743375"/>
    <lineage>
        <taxon>Eukaryota</taxon>
        <taxon>Metazoa</taxon>
        <taxon>Ecdysozoa</taxon>
        <taxon>Arthropoda</taxon>
        <taxon>Hexapoda</taxon>
        <taxon>Insecta</taxon>
        <taxon>Pterygota</taxon>
        <taxon>Neoptera</taxon>
        <taxon>Endopterygota</taxon>
        <taxon>Hymenoptera</taxon>
        <taxon>Apocrita</taxon>
        <taxon>Aculeata</taxon>
        <taxon>Vespoidea</taxon>
        <taxon>Vespidae</taxon>
        <taxon>Polistinae</taxon>
        <taxon>Polistini</taxon>
        <taxon>Polistes</taxon>
    </lineage>
</organism>
<keyword evidence="2" id="KW-0472">Membrane</keyword>
<feature type="transmembrane region" description="Helical" evidence="2">
    <location>
        <begin position="105"/>
        <end position="125"/>
    </location>
</feature>
<dbReference type="Proteomes" id="UP000694924">
    <property type="component" value="Unplaced"/>
</dbReference>
<feature type="transmembrane region" description="Helical" evidence="2">
    <location>
        <begin position="315"/>
        <end position="341"/>
    </location>
</feature>
<dbReference type="PANTHER" id="PTHR11360:SF309">
    <property type="entry name" value="MONOCARBOXYLATE TRANSPORTER 7-LIKE PROTEIN"/>
    <property type="match status" value="1"/>
</dbReference>
<dbReference type="Pfam" id="PF07690">
    <property type="entry name" value="MFS_1"/>
    <property type="match status" value="1"/>
</dbReference>
<feature type="transmembrane region" description="Helical" evidence="2">
    <location>
        <begin position="408"/>
        <end position="432"/>
    </location>
</feature>
<feature type="transmembrane region" description="Helical" evidence="2">
    <location>
        <begin position="12"/>
        <end position="36"/>
    </location>
</feature>
<dbReference type="Gene3D" id="1.20.1250.20">
    <property type="entry name" value="MFS general substrate transporter like domains"/>
    <property type="match status" value="1"/>
</dbReference>
<dbReference type="GeneID" id="107070143"/>
<feature type="transmembrane region" description="Helical" evidence="2">
    <location>
        <begin position="353"/>
        <end position="376"/>
    </location>
</feature>
<dbReference type="InterPro" id="IPR050327">
    <property type="entry name" value="Proton-linked_MCT"/>
</dbReference>
<dbReference type="InterPro" id="IPR036259">
    <property type="entry name" value="MFS_trans_sf"/>
</dbReference>
<proteinExistence type="predicted"/>
<feature type="transmembrane region" description="Helical" evidence="2">
    <location>
        <begin position="137"/>
        <end position="156"/>
    </location>
</feature>
<name>A0ABM1ITJ9_POLDO</name>
<protein>
    <submittedName>
        <fullName evidence="4">Monocarboxylate transporter 9</fullName>
    </submittedName>
</protein>
<feature type="transmembrane region" description="Helical" evidence="2">
    <location>
        <begin position="48"/>
        <end position="68"/>
    </location>
</feature>
<reference evidence="4" key="1">
    <citation type="submission" date="2025-08" db="UniProtKB">
        <authorList>
            <consortium name="RefSeq"/>
        </authorList>
    </citation>
    <scope>IDENTIFICATION</scope>
    <source>
        <tissue evidence="4">Whole body</tissue>
    </source>
</reference>
<evidence type="ECO:0000256" key="1">
    <source>
        <dbReference type="SAM" id="MobiDB-lite"/>
    </source>
</evidence>
<dbReference type="SUPFAM" id="SSF103473">
    <property type="entry name" value="MFS general substrate transporter"/>
    <property type="match status" value="1"/>
</dbReference>
<dbReference type="InterPro" id="IPR011701">
    <property type="entry name" value="MFS"/>
</dbReference>
<keyword evidence="3" id="KW-1185">Reference proteome</keyword>
<feature type="transmembrane region" description="Helical" evidence="2">
    <location>
        <begin position="444"/>
        <end position="463"/>
    </location>
</feature>